<sequence length="89" mass="9988">MPKKHYTTEEAQEVASTIGINWDTVEFDLTQFTNGMNVEAEHGKNDPETNVTNDDPIIAGKIAWAHLKEFSDYYIRLAKMEKEAEAGAA</sequence>
<organism evidence="1 2">
    <name type="scientific">Candidatus Magasanikbacteria bacterium CG_4_10_14_0_2_um_filter_41_31</name>
    <dbReference type="NCBI Taxonomy" id="1974639"/>
    <lineage>
        <taxon>Bacteria</taxon>
        <taxon>Candidatus Magasanikiibacteriota</taxon>
    </lineage>
</organism>
<accession>A0A2M7V1V0</accession>
<dbReference type="Proteomes" id="UP000230078">
    <property type="component" value="Unassembled WGS sequence"/>
</dbReference>
<dbReference type="EMBL" id="PFPI01000062">
    <property type="protein sequence ID" value="PIZ92304.1"/>
    <property type="molecule type" value="Genomic_DNA"/>
</dbReference>
<gene>
    <name evidence="1" type="ORF">COX83_04590</name>
</gene>
<comment type="caution">
    <text evidence="1">The sequence shown here is derived from an EMBL/GenBank/DDBJ whole genome shotgun (WGS) entry which is preliminary data.</text>
</comment>
<dbReference type="Pfam" id="PF18905">
    <property type="entry name" value="DUF5661"/>
    <property type="match status" value="1"/>
</dbReference>
<evidence type="ECO:0000313" key="1">
    <source>
        <dbReference type="EMBL" id="PIZ92304.1"/>
    </source>
</evidence>
<dbReference type="InterPro" id="IPR043720">
    <property type="entry name" value="DUF5661"/>
</dbReference>
<proteinExistence type="predicted"/>
<protein>
    <submittedName>
        <fullName evidence="1">Uncharacterized protein</fullName>
    </submittedName>
</protein>
<reference evidence="2" key="1">
    <citation type="submission" date="2017-09" db="EMBL/GenBank/DDBJ databases">
        <title>Depth-based differentiation of microbial function through sediment-hosted aquifers and enrichment of novel symbionts in the deep terrestrial subsurface.</title>
        <authorList>
            <person name="Probst A.J."/>
            <person name="Ladd B."/>
            <person name="Jarett J.K."/>
            <person name="Geller-Mcgrath D.E."/>
            <person name="Sieber C.M.K."/>
            <person name="Emerson J.B."/>
            <person name="Anantharaman K."/>
            <person name="Thomas B.C."/>
            <person name="Malmstrom R."/>
            <person name="Stieglmeier M."/>
            <person name="Klingl A."/>
            <person name="Woyke T."/>
            <person name="Ryan C.M."/>
            <person name="Banfield J.F."/>
        </authorList>
    </citation>
    <scope>NUCLEOTIDE SEQUENCE [LARGE SCALE GENOMIC DNA]</scope>
</reference>
<name>A0A2M7V1V0_9BACT</name>
<evidence type="ECO:0000313" key="2">
    <source>
        <dbReference type="Proteomes" id="UP000230078"/>
    </source>
</evidence>
<dbReference type="AlphaFoldDB" id="A0A2M7V1V0"/>